<dbReference type="AlphaFoldDB" id="A0A5B0NH67"/>
<feature type="region of interest" description="Disordered" evidence="1">
    <location>
        <begin position="1"/>
        <end position="53"/>
    </location>
</feature>
<organism evidence="2 3">
    <name type="scientific">Puccinia graminis f. sp. tritici</name>
    <dbReference type="NCBI Taxonomy" id="56615"/>
    <lineage>
        <taxon>Eukaryota</taxon>
        <taxon>Fungi</taxon>
        <taxon>Dikarya</taxon>
        <taxon>Basidiomycota</taxon>
        <taxon>Pucciniomycotina</taxon>
        <taxon>Pucciniomycetes</taxon>
        <taxon>Pucciniales</taxon>
        <taxon>Pucciniaceae</taxon>
        <taxon>Puccinia</taxon>
    </lineage>
</organism>
<sequence length="112" mass="12500">MHPAPTIAEQYIAQSNHNRDSTLKRARTQQTEHTEVIDHNQFANATEPDDRTSPIRSLLERLSSPIAAASSNKSLLSEPIEKAVTTVNACHQNTDLNSTSNKETQHTVQQRQ</sequence>
<dbReference type="Proteomes" id="UP000324748">
    <property type="component" value="Unassembled WGS sequence"/>
</dbReference>
<evidence type="ECO:0000256" key="1">
    <source>
        <dbReference type="SAM" id="MobiDB-lite"/>
    </source>
</evidence>
<proteinExistence type="predicted"/>
<keyword evidence="3" id="KW-1185">Reference proteome</keyword>
<feature type="region of interest" description="Disordered" evidence="1">
    <location>
        <begin position="93"/>
        <end position="112"/>
    </location>
</feature>
<accession>A0A5B0NH67</accession>
<evidence type="ECO:0000313" key="2">
    <source>
        <dbReference type="EMBL" id="KAA1087318.1"/>
    </source>
</evidence>
<dbReference type="EMBL" id="VSWC01000105">
    <property type="protein sequence ID" value="KAA1087318.1"/>
    <property type="molecule type" value="Genomic_DNA"/>
</dbReference>
<evidence type="ECO:0000313" key="3">
    <source>
        <dbReference type="Proteomes" id="UP000324748"/>
    </source>
</evidence>
<gene>
    <name evidence="2" type="ORF">PGT21_028681</name>
</gene>
<protein>
    <submittedName>
        <fullName evidence="2">Uncharacterized protein</fullName>
    </submittedName>
</protein>
<name>A0A5B0NH67_PUCGR</name>
<reference evidence="2 3" key="1">
    <citation type="submission" date="2019-05" db="EMBL/GenBank/DDBJ databases">
        <title>Emergence of the Ug99 lineage of the wheat stem rust pathogen through somatic hybridization.</title>
        <authorList>
            <person name="Li F."/>
            <person name="Upadhyaya N.M."/>
            <person name="Sperschneider J."/>
            <person name="Matny O."/>
            <person name="Nguyen-Phuc H."/>
            <person name="Mago R."/>
            <person name="Raley C."/>
            <person name="Miller M.E."/>
            <person name="Silverstein K.A.T."/>
            <person name="Henningsen E."/>
            <person name="Hirsch C.D."/>
            <person name="Visser B."/>
            <person name="Pretorius Z.A."/>
            <person name="Steffenson B.J."/>
            <person name="Schwessinger B."/>
            <person name="Dodds P.N."/>
            <person name="Figueroa M."/>
        </authorList>
    </citation>
    <scope>NUCLEOTIDE SEQUENCE [LARGE SCALE GENOMIC DNA]</scope>
    <source>
        <strain evidence="2">21-0</strain>
    </source>
</reference>
<comment type="caution">
    <text evidence="2">The sequence shown here is derived from an EMBL/GenBank/DDBJ whole genome shotgun (WGS) entry which is preliminary data.</text>
</comment>